<dbReference type="PROSITE" id="PS50975">
    <property type="entry name" value="ATP_GRASP"/>
    <property type="match status" value="1"/>
</dbReference>
<dbReference type="InterPro" id="IPR011054">
    <property type="entry name" value="Rudment_hybrid_motif"/>
</dbReference>
<dbReference type="Proteomes" id="UP000597761">
    <property type="component" value="Unassembled WGS sequence"/>
</dbReference>
<dbReference type="Pfam" id="PF02843">
    <property type="entry name" value="GARS_C"/>
    <property type="match status" value="1"/>
</dbReference>
<evidence type="ECO:0000313" key="16">
    <source>
        <dbReference type="EMBL" id="GGC80710.1"/>
    </source>
</evidence>
<evidence type="ECO:0000259" key="15">
    <source>
        <dbReference type="PROSITE" id="PS50975"/>
    </source>
</evidence>
<protein>
    <recommendedName>
        <fullName evidence="4 12">Phosphoribosylamine--glycine ligase</fullName>
        <ecNumber evidence="4 12">6.3.4.13</ecNumber>
    </recommendedName>
    <alternativeName>
        <fullName evidence="12">GARS</fullName>
    </alternativeName>
    <alternativeName>
        <fullName evidence="10 12">Glycinamide ribonucleotide synthetase</fullName>
    </alternativeName>
    <alternativeName>
        <fullName evidence="11 12">Phosphoribosylglycinamide synthetase</fullName>
    </alternativeName>
</protein>
<keyword evidence="5 12" id="KW-0436">Ligase</keyword>
<dbReference type="SUPFAM" id="SSF56059">
    <property type="entry name" value="Glutathione synthetase ATP-binding domain-like"/>
    <property type="match status" value="1"/>
</dbReference>
<gene>
    <name evidence="12 16" type="primary">purD</name>
    <name evidence="16" type="ORF">GCM10011512_04350</name>
</gene>
<sequence>MGAAAPVPLGTVKVLVLGSGGREHALVRSLAEDPFVTALHAAPGNAGIAQEVPCHPVDAVDGDAVVALAAELGSELVVIGPEAPLVAGVGDALREAGIAVFGPSAAAARLEGSKAFAKEVMAAANVPTAMARVAATREEAAEALDAFGSPYVVKDDGLAAGKGVVVTEDRDAALAHAEDCFRAGGTVLIEEYLRGPEVSLFVLCDGRTGIPLSPAQDFKRIHDGDEGPNTGGMGAYTPLDWAPAGLVDEVMDRVATPVLAEMASRGTPFTGVLYCGLALTPRGIRVVEFNVRFGDPETQAVLARLKTPLGSLLLDAAKGRLDEDEQLHWRHESAVAVVLAAPGYPASPRTGGRVRGVRKAAAEPDVTVLHAGTGTDENGRVIATGGRVLAVVGRGDGLDAARERAYAGIERIRLDGGQYRHDIAAAAAAGRIEVPAAAARPPRTAPASNAGADPVTSTMGTTV</sequence>
<comment type="similarity">
    <text evidence="9 12">Belongs to the GARS family.</text>
</comment>
<proteinExistence type="inferred from homology"/>
<comment type="caution">
    <text evidence="16">The sequence shown here is derived from an EMBL/GenBank/DDBJ whole genome shotgun (WGS) entry which is preliminary data.</text>
</comment>
<dbReference type="EMBL" id="BMJI01000001">
    <property type="protein sequence ID" value="GGC80710.1"/>
    <property type="molecule type" value="Genomic_DNA"/>
</dbReference>
<keyword evidence="6 13" id="KW-0547">Nucleotide-binding</keyword>
<keyword evidence="17" id="KW-1185">Reference proteome</keyword>
<dbReference type="Pfam" id="PF02844">
    <property type="entry name" value="GARS_N"/>
    <property type="match status" value="1"/>
</dbReference>
<dbReference type="EC" id="6.3.4.13" evidence="4 12"/>
<comment type="cofactor">
    <cofactor evidence="2">
        <name>Mg(2+)</name>
        <dbReference type="ChEBI" id="CHEBI:18420"/>
    </cofactor>
</comment>
<dbReference type="InterPro" id="IPR011761">
    <property type="entry name" value="ATP-grasp"/>
</dbReference>
<evidence type="ECO:0000256" key="1">
    <source>
        <dbReference type="ARBA" id="ARBA00001936"/>
    </source>
</evidence>
<dbReference type="InterPro" id="IPR016185">
    <property type="entry name" value="PreATP-grasp_dom_sf"/>
</dbReference>
<dbReference type="SMART" id="SM01209">
    <property type="entry name" value="GARS_A"/>
    <property type="match status" value="1"/>
</dbReference>
<dbReference type="InterPro" id="IPR000115">
    <property type="entry name" value="PRibGlycinamide_synth"/>
</dbReference>
<dbReference type="HAMAP" id="MF_00138">
    <property type="entry name" value="GARS"/>
    <property type="match status" value="1"/>
</dbReference>
<evidence type="ECO:0000256" key="7">
    <source>
        <dbReference type="ARBA" id="ARBA00022755"/>
    </source>
</evidence>
<evidence type="ECO:0000256" key="10">
    <source>
        <dbReference type="ARBA" id="ARBA00042242"/>
    </source>
</evidence>
<dbReference type="InterPro" id="IPR020559">
    <property type="entry name" value="PRibGlycinamide_synth_CS"/>
</dbReference>
<dbReference type="PROSITE" id="PS00184">
    <property type="entry name" value="GARS"/>
    <property type="match status" value="1"/>
</dbReference>
<evidence type="ECO:0000256" key="14">
    <source>
        <dbReference type="SAM" id="MobiDB-lite"/>
    </source>
</evidence>
<evidence type="ECO:0000256" key="2">
    <source>
        <dbReference type="ARBA" id="ARBA00001946"/>
    </source>
</evidence>
<feature type="domain" description="ATP-grasp" evidence="15">
    <location>
        <begin position="118"/>
        <end position="318"/>
    </location>
</feature>
<evidence type="ECO:0000256" key="9">
    <source>
        <dbReference type="ARBA" id="ARBA00038345"/>
    </source>
</evidence>
<evidence type="ECO:0000256" key="11">
    <source>
        <dbReference type="ARBA" id="ARBA00042864"/>
    </source>
</evidence>
<evidence type="ECO:0000256" key="12">
    <source>
        <dbReference type="HAMAP-Rule" id="MF_00138"/>
    </source>
</evidence>
<reference evidence="17" key="1">
    <citation type="journal article" date="2019" name="Int. J. Syst. Evol. Microbiol.">
        <title>The Global Catalogue of Microorganisms (GCM) 10K type strain sequencing project: providing services to taxonomists for standard genome sequencing and annotation.</title>
        <authorList>
            <consortium name="The Broad Institute Genomics Platform"/>
            <consortium name="The Broad Institute Genome Sequencing Center for Infectious Disease"/>
            <person name="Wu L."/>
            <person name="Ma J."/>
        </authorList>
    </citation>
    <scope>NUCLEOTIDE SEQUENCE [LARGE SCALE GENOMIC DNA]</scope>
    <source>
        <strain evidence="17">CGMCC 1.15480</strain>
    </source>
</reference>
<evidence type="ECO:0000256" key="4">
    <source>
        <dbReference type="ARBA" id="ARBA00013255"/>
    </source>
</evidence>
<feature type="region of interest" description="Disordered" evidence="14">
    <location>
        <begin position="439"/>
        <end position="463"/>
    </location>
</feature>
<keyword evidence="8 13" id="KW-0067">ATP-binding</keyword>
<dbReference type="PANTHER" id="PTHR43472">
    <property type="entry name" value="PHOSPHORIBOSYLAMINE--GLYCINE LIGASE"/>
    <property type="match status" value="1"/>
</dbReference>
<comment type="catalytic activity">
    <reaction evidence="12">
        <text>5-phospho-beta-D-ribosylamine + glycine + ATP = N(1)-(5-phospho-beta-D-ribosyl)glycinamide + ADP + phosphate + H(+)</text>
        <dbReference type="Rhea" id="RHEA:17453"/>
        <dbReference type="ChEBI" id="CHEBI:15378"/>
        <dbReference type="ChEBI" id="CHEBI:30616"/>
        <dbReference type="ChEBI" id="CHEBI:43474"/>
        <dbReference type="ChEBI" id="CHEBI:57305"/>
        <dbReference type="ChEBI" id="CHEBI:58681"/>
        <dbReference type="ChEBI" id="CHEBI:143788"/>
        <dbReference type="ChEBI" id="CHEBI:456216"/>
        <dbReference type="EC" id="6.3.4.13"/>
    </reaction>
</comment>
<dbReference type="GO" id="GO:0016874">
    <property type="term" value="F:ligase activity"/>
    <property type="evidence" value="ECO:0007669"/>
    <property type="project" value="UniProtKB-KW"/>
</dbReference>
<dbReference type="Gene3D" id="3.40.50.20">
    <property type="match status" value="1"/>
</dbReference>
<accession>A0ABQ1NMC7</accession>
<dbReference type="Gene3D" id="3.30.470.20">
    <property type="entry name" value="ATP-grasp fold, B domain"/>
    <property type="match status" value="1"/>
</dbReference>
<dbReference type="SUPFAM" id="SSF52440">
    <property type="entry name" value="PreATP-grasp domain"/>
    <property type="match status" value="1"/>
</dbReference>
<evidence type="ECO:0000256" key="5">
    <source>
        <dbReference type="ARBA" id="ARBA00022598"/>
    </source>
</evidence>
<dbReference type="Pfam" id="PF01071">
    <property type="entry name" value="GARS_A"/>
    <property type="match status" value="1"/>
</dbReference>
<evidence type="ECO:0000256" key="6">
    <source>
        <dbReference type="ARBA" id="ARBA00022741"/>
    </source>
</evidence>
<dbReference type="InterPro" id="IPR020561">
    <property type="entry name" value="PRibGlycinamid_synth_ATP-grasp"/>
</dbReference>
<dbReference type="PANTHER" id="PTHR43472:SF1">
    <property type="entry name" value="PHOSPHORIBOSYLAMINE--GLYCINE LIGASE, CHLOROPLASTIC"/>
    <property type="match status" value="1"/>
</dbReference>
<dbReference type="SMART" id="SM01210">
    <property type="entry name" value="GARS_C"/>
    <property type="match status" value="1"/>
</dbReference>
<dbReference type="InterPro" id="IPR013815">
    <property type="entry name" value="ATP_grasp_subdomain_1"/>
</dbReference>
<dbReference type="InterPro" id="IPR037123">
    <property type="entry name" value="PRibGlycinamide_synth_C_sf"/>
</dbReference>
<comment type="pathway">
    <text evidence="3 12">Purine metabolism; IMP biosynthesis via de novo pathway; N(1)-(5-phospho-D-ribosyl)glycinamide from 5-phospho-alpha-D-ribose 1-diphosphate: step 2/2.</text>
</comment>
<comment type="cofactor">
    <cofactor evidence="1">
        <name>Mn(2+)</name>
        <dbReference type="ChEBI" id="CHEBI:29035"/>
    </cofactor>
</comment>
<keyword evidence="7 12" id="KW-0658">Purine biosynthesis</keyword>
<name>A0ABQ1NMC7_9MICC</name>
<dbReference type="SUPFAM" id="SSF51246">
    <property type="entry name" value="Rudiment single hybrid motif"/>
    <property type="match status" value="1"/>
</dbReference>
<evidence type="ECO:0000256" key="8">
    <source>
        <dbReference type="ARBA" id="ARBA00022840"/>
    </source>
</evidence>
<dbReference type="InterPro" id="IPR020560">
    <property type="entry name" value="PRibGlycinamide_synth_C-dom"/>
</dbReference>
<dbReference type="Gene3D" id="3.90.600.10">
    <property type="entry name" value="Phosphoribosylglycinamide synthetase, C-terminal domain"/>
    <property type="match status" value="1"/>
</dbReference>
<evidence type="ECO:0000256" key="13">
    <source>
        <dbReference type="PROSITE-ProRule" id="PRU00409"/>
    </source>
</evidence>
<evidence type="ECO:0000313" key="17">
    <source>
        <dbReference type="Proteomes" id="UP000597761"/>
    </source>
</evidence>
<evidence type="ECO:0000256" key="3">
    <source>
        <dbReference type="ARBA" id="ARBA00005174"/>
    </source>
</evidence>
<organism evidence="16 17">
    <name type="scientific">Tersicoccus solisilvae</name>
    <dbReference type="NCBI Taxonomy" id="1882339"/>
    <lineage>
        <taxon>Bacteria</taxon>
        <taxon>Bacillati</taxon>
        <taxon>Actinomycetota</taxon>
        <taxon>Actinomycetes</taxon>
        <taxon>Micrococcales</taxon>
        <taxon>Micrococcaceae</taxon>
        <taxon>Tersicoccus</taxon>
    </lineage>
</organism>
<dbReference type="NCBIfam" id="TIGR00877">
    <property type="entry name" value="purD"/>
    <property type="match status" value="1"/>
</dbReference>
<dbReference type="InterPro" id="IPR020562">
    <property type="entry name" value="PRibGlycinamide_synth_N"/>
</dbReference>
<dbReference type="Gene3D" id="3.30.1490.20">
    <property type="entry name" value="ATP-grasp fold, A domain"/>
    <property type="match status" value="1"/>
</dbReference>